<sequence length="177" mass="20936">MDYDLLDVTEKESFLHAFCKRYKHSRKELNKCLTQEETTTAEEIIQFIAQCNDIDILIDLYRYLLSDKFNYLRINNQTSRWQGSNEDGKIVKTSKEWAMIEKSLMLQIANTLLLNSKFSHTLAAERADQLAKSLPFFATKRKETDFQRSSKAYRAFSEGDEKLFENCYYKHFNARHC</sequence>
<accession>A0A098G325</accession>
<dbReference type="Proteomes" id="UP000032430">
    <property type="component" value="Chromosome I"/>
</dbReference>
<proteinExistence type="predicted"/>
<dbReference type="KEGG" id="lfa:LFA_0950"/>
<organism evidence="1 2">
    <name type="scientific">Legionella fallonii LLAP-10</name>
    <dbReference type="NCBI Taxonomy" id="1212491"/>
    <lineage>
        <taxon>Bacteria</taxon>
        <taxon>Pseudomonadati</taxon>
        <taxon>Pseudomonadota</taxon>
        <taxon>Gammaproteobacteria</taxon>
        <taxon>Legionellales</taxon>
        <taxon>Legionellaceae</taxon>
        <taxon>Legionella</taxon>
    </lineage>
</organism>
<protein>
    <submittedName>
        <fullName evidence="1">Uncharacterized protein</fullName>
    </submittedName>
</protein>
<dbReference type="AlphaFoldDB" id="A0A098G325"/>
<reference evidence="2" key="1">
    <citation type="submission" date="2014-09" db="EMBL/GenBank/DDBJ databases">
        <authorList>
            <person name="Gomez-Valero L."/>
        </authorList>
    </citation>
    <scope>NUCLEOTIDE SEQUENCE [LARGE SCALE GENOMIC DNA]</scope>
    <source>
        <strain evidence="2">ATCC700992</strain>
    </source>
</reference>
<dbReference type="RefSeq" id="WP_045095059.1">
    <property type="nucleotide sequence ID" value="NZ_LN614827.1"/>
</dbReference>
<gene>
    <name evidence="1" type="ORF">LFA_0950</name>
</gene>
<keyword evidence="2" id="KW-1185">Reference proteome</keyword>
<dbReference type="EMBL" id="LN614827">
    <property type="protein sequence ID" value="CEG56389.1"/>
    <property type="molecule type" value="Genomic_DNA"/>
</dbReference>
<name>A0A098G325_9GAMM</name>
<evidence type="ECO:0000313" key="2">
    <source>
        <dbReference type="Proteomes" id="UP000032430"/>
    </source>
</evidence>
<evidence type="ECO:0000313" key="1">
    <source>
        <dbReference type="EMBL" id="CEG56389.1"/>
    </source>
</evidence>
<dbReference type="HOGENOM" id="CLU_1516083_0_0_6"/>